<keyword evidence="3" id="KW-1185">Reference proteome</keyword>
<sequence>MIATDSVADITTPTGPMRTYFYAPHEPGRPPTARAGLVLYSEIFQQTPPVRRLALQFASLGYLVAVPEVYHAHEPAGCVLGYDDAGKNRGNALKQIIPMADFDADARAVVDALLAHRACNGSVGAVGICLGGHLAFRAALLPEVRATACFYPTDLHTGTLGKGGGADSLARAGEISGELLMVFGRQDPHVPSAGRRAIYDALESAGVWFTWHEFNAAHAFLRDEGERYDPSTARLAIGLAGDLFRRAL</sequence>
<dbReference type="PANTHER" id="PTHR47562:SF2">
    <property type="entry name" value="CARBOXYMETHYLENEBUTENOLIDASE-RELATED"/>
    <property type="match status" value="1"/>
</dbReference>
<dbReference type="InterPro" id="IPR002925">
    <property type="entry name" value="Dienelactn_hydro"/>
</dbReference>
<proteinExistence type="predicted"/>
<keyword evidence="2" id="KW-0378">Hydrolase</keyword>
<protein>
    <recommendedName>
        <fullName evidence="1">Dienelactone hydrolase domain-containing protein</fullName>
    </recommendedName>
</protein>
<dbReference type="Pfam" id="PF01738">
    <property type="entry name" value="DLH"/>
    <property type="match status" value="1"/>
</dbReference>
<dbReference type="EMBL" id="LR593886">
    <property type="protein sequence ID" value="VTR98175.1"/>
    <property type="molecule type" value="Genomic_DNA"/>
</dbReference>
<accession>A0A6P2DB73</accession>
<dbReference type="InterPro" id="IPR029058">
    <property type="entry name" value="AB_hydrolase_fold"/>
</dbReference>
<reference evidence="2 3" key="1">
    <citation type="submission" date="2019-05" db="EMBL/GenBank/DDBJ databases">
        <authorList>
            <consortium name="Science for Life Laboratories"/>
        </authorList>
    </citation>
    <scope>NUCLEOTIDE SEQUENCE [LARGE SCALE GENOMIC DNA]</scope>
    <source>
        <strain evidence="2">Soil9</strain>
    </source>
</reference>
<dbReference type="Gene3D" id="3.40.50.1820">
    <property type="entry name" value="alpha/beta hydrolase"/>
    <property type="match status" value="1"/>
</dbReference>
<evidence type="ECO:0000259" key="1">
    <source>
        <dbReference type="Pfam" id="PF01738"/>
    </source>
</evidence>
<feature type="domain" description="Dienelactone hydrolase" evidence="1">
    <location>
        <begin position="19"/>
        <end position="246"/>
    </location>
</feature>
<dbReference type="PANTHER" id="PTHR47562">
    <property type="match status" value="1"/>
</dbReference>
<gene>
    <name evidence="2" type="ORF">SOIL9_03620</name>
</gene>
<dbReference type="SUPFAM" id="SSF53474">
    <property type="entry name" value="alpha/beta-Hydrolases"/>
    <property type="match status" value="1"/>
</dbReference>
<dbReference type="AlphaFoldDB" id="A0A6P2DB73"/>
<dbReference type="GO" id="GO:0016787">
    <property type="term" value="F:hydrolase activity"/>
    <property type="evidence" value="ECO:0007669"/>
    <property type="project" value="UniProtKB-KW"/>
</dbReference>
<evidence type="ECO:0000313" key="3">
    <source>
        <dbReference type="Proteomes" id="UP000464178"/>
    </source>
</evidence>
<evidence type="ECO:0000313" key="2">
    <source>
        <dbReference type="EMBL" id="VTR98175.1"/>
    </source>
</evidence>
<dbReference type="Proteomes" id="UP000464178">
    <property type="component" value="Chromosome"/>
</dbReference>
<dbReference type="KEGG" id="gms:SOIL9_03620"/>
<organism evidence="2 3">
    <name type="scientific">Gemmata massiliana</name>
    <dbReference type="NCBI Taxonomy" id="1210884"/>
    <lineage>
        <taxon>Bacteria</taxon>
        <taxon>Pseudomonadati</taxon>
        <taxon>Planctomycetota</taxon>
        <taxon>Planctomycetia</taxon>
        <taxon>Gemmatales</taxon>
        <taxon>Gemmataceae</taxon>
        <taxon>Gemmata</taxon>
    </lineage>
</organism>
<dbReference type="RefSeq" id="WP_162671515.1">
    <property type="nucleotide sequence ID" value="NZ_LR593886.1"/>
</dbReference>
<name>A0A6P2DB73_9BACT</name>